<keyword evidence="2" id="KW-1185">Reference proteome</keyword>
<reference evidence="1 2" key="1">
    <citation type="submission" date="2016-10" db="EMBL/GenBank/DDBJ databases">
        <authorList>
            <person name="de Groot N.N."/>
        </authorList>
    </citation>
    <scope>NUCLEOTIDE SEQUENCE [LARGE SCALE GENOMIC DNA]</scope>
    <source>
        <strain evidence="1 2">DSM 18684</strain>
    </source>
</reference>
<dbReference type="AlphaFoldDB" id="A0A1I2V194"/>
<name>A0A1I2V194_9SPHI</name>
<protein>
    <submittedName>
        <fullName evidence="1">Uncharacterized protein</fullName>
    </submittedName>
</protein>
<evidence type="ECO:0000313" key="2">
    <source>
        <dbReference type="Proteomes" id="UP000199666"/>
    </source>
</evidence>
<gene>
    <name evidence="1" type="ORF">SAMN04489864_102415</name>
</gene>
<dbReference type="Proteomes" id="UP000199666">
    <property type="component" value="Unassembled WGS sequence"/>
</dbReference>
<organism evidence="1 2">
    <name type="scientific">Pedobacter insulae</name>
    <dbReference type="NCBI Taxonomy" id="414048"/>
    <lineage>
        <taxon>Bacteria</taxon>
        <taxon>Pseudomonadati</taxon>
        <taxon>Bacteroidota</taxon>
        <taxon>Sphingobacteriia</taxon>
        <taxon>Sphingobacteriales</taxon>
        <taxon>Sphingobacteriaceae</taxon>
        <taxon>Pedobacter</taxon>
    </lineage>
</organism>
<evidence type="ECO:0000313" key="1">
    <source>
        <dbReference type="EMBL" id="SFG82219.1"/>
    </source>
</evidence>
<accession>A0A1I2V194</accession>
<sequence>MYAISKPTGKFRIKELNFLNVNVHEYINFLIKQKFLFNFYLLL</sequence>
<proteinExistence type="predicted"/>
<dbReference type="EMBL" id="FOPP01000002">
    <property type="protein sequence ID" value="SFG82219.1"/>
    <property type="molecule type" value="Genomic_DNA"/>
</dbReference>